<proteinExistence type="predicted"/>
<feature type="compositionally biased region" description="Low complexity" evidence="1">
    <location>
        <begin position="69"/>
        <end position="80"/>
    </location>
</feature>
<dbReference type="InParanoid" id="L9L2C4"/>
<evidence type="ECO:0000256" key="1">
    <source>
        <dbReference type="SAM" id="MobiDB-lite"/>
    </source>
</evidence>
<feature type="compositionally biased region" description="Basic and acidic residues" evidence="1">
    <location>
        <begin position="81"/>
        <end position="95"/>
    </location>
</feature>
<accession>L9L2C4</accession>
<dbReference type="EMBL" id="KB320609">
    <property type="protein sequence ID" value="ELW67517.1"/>
    <property type="molecule type" value="Genomic_DNA"/>
</dbReference>
<reference evidence="3" key="2">
    <citation type="journal article" date="2013" name="Nat. Commun.">
        <title>Genome of the Chinese tree shrew.</title>
        <authorList>
            <person name="Fan Y."/>
            <person name="Huang Z.Y."/>
            <person name="Cao C.C."/>
            <person name="Chen C.S."/>
            <person name="Chen Y.X."/>
            <person name="Fan D.D."/>
            <person name="He J."/>
            <person name="Hou H.L."/>
            <person name="Hu L."/>
            <person name="Hu X.T."/>
            <person name="Jiang X.T."/>
            <person name="Lai R."/>
            <person name="Lang Y.S."/>
            <person name="Liang B."/>
            <person name="Liao S.G."/>
            <person name="Mu D."/>
            <person name="Ma Y.Y."/>
            <person name="Niu Y.Y."/>
            <person name="Sun X.Q."/>
            <person name="Xia J.Q."/>
            <person name="Xiao J."/>
            <person name="Xiong Z.Q."/>
            <person name="Xu L."/>
            <person name="Yang L."/>
            <person name="Zhang Y."/>
            <person name="Zhao W."/>
            <person name="Zhao X.D."/>
            <person name="Zheng Y.T."/>
            <person name="Zhou J.M."/>
            <person name="Zhu Y.B."/>
            <person name="Zhang G.J."/>
            <person name="Wang J."/>
            <person name="Yao Y.G."/>
        </authorList>
    </citation>
    <scope>NUCLEOTIDE SEQUENCE [LARGE SCALE GENOMIC DNA]</scope>
</reference>
<organism evidence="2 3">
    <name type="scientific">Tupaia chinensis</name>
    <name type="common">Chinese tree shrew</name>
    <name type="synonym">Tupaia belangeri chinensis</name>
    <dbReference type="NCBI Taxonomy" id="246437"/>
    <lineage>
        <taxon>Eukaryota</taxon>
        <taxon>Metazoa</taxon>
        <taxon>Chordata</taxon>
        <taxon>Craniata</taxon>
        <taxon>Vertebrata</taxon>
        <taxon>Euteleostomi</taxon>
        <taxon>Mammalia</taxon>
        <taxon>Eutheria</taxon>
        <taxon>Euarchontoglires</taxon>
        <taxon>Scandentia</taxon>
        <taxon>Tupaiidae</taxon>
        <taxon>Tupaia</taxon>
    </lineage>
</organism>
<gene>
    <name evidence="2" type="ORF">TREES_T100002842</name>
</gene>
<feature type="region of interest" description="Disordered" evidence="1">
    <location>
        <begin position="66"/>
        <end position="95"/>
    </location>
</feature>
<dbReference type="Proteomes" id="UP000011518">
    <property type="component" value="Unassembled WGS sequence"/>
</dbReference>
<reference evidence="3" key="1">
    <citation type="submission" date="2012-07" db="EMBL/GenBank/DDBJ databases">
        <title>Genome of the Chinese tree shrew, a rising model animal genetically related to primates.</title>
        <authorList>
            <person name="Zhang G."/>
            <person name="Fan Y."/>
            <person name="Yao Y."/>
            <person name="Huang Z."/>
        </authorList>
    </citation>
    <scope>NUCLEOTIDE SEQUENCE [LARGE SCALE GENOMIC DNA]</scope>
</reference>
<name>L9L2C4_TUPCH</name>
<protein>
    <submittedName>
        <fullName evidence="2">Uncharacterized protein</fullName>
    </submittedName>
</protein>
<evidence type="ECO:0000313" key="2">
    <source>
        <dbReference type="EMBL" id="ELW67517.1"/>
    </source>
</evidence>
<feature type="region of interest" description="Disordered" evidence="1">
    <location>
        <begin position="1"/>
        <end position="40"/>
    </location>
</feature>
<dbReference type="AlphaFoldDB" id="L9L2C4"/>
<sequence>MLLQMDGGSPKNLPLGNSLGPEALRPGLEPNFPEDLVGSAERAGAGGAPAVWVGLERCGFLESDPLLARSSRPGRSSGQRSGKEGRDAQTPAQDDRAAVLLIPCATWGQSYMAIPICLSGRGLSQSHSWDMAPVPSPTT</sequence>
<evidence type="ECO:0000313" key="3">
    <source>
        <dbReference type="Proteomes" id="UP000011518"/>
    </source>
</evidence>
<keyword evidence="3" id="KW-1185">Reference proteome</keyword>